<sequence length="303" mass="34844">MEPSTEVCLIVAYSLVMIFGIVSNFLVCYVVYRNKQLWYPLNFLIVNLAICDVFLSFSLPLTLSKLILQFWIFGNIMCKITSAVQTLVTFVSTFTIVSIAIERYHIIVNNKNRAKTNQAIVVGNILVIWTAALCLSIPMFIFHRVDKKEIIPTLLVYEICIETWSSYVARATFTSCLVLLQYLFPLILIIAMHYQIYNYLRQQILKSFIYDKRTIKIYKRNKRNLIILTTTTMTFAITWLPVTILNVLVDYDHRLFGGSNFNLTYSICLLIAISSVSINPIVYGLLNSKFRAALSDISPFTML</sequence>
<feature type="transmembrane region" description="Helical" evidence="10">
    <location>
        <begin position="179"/>
        <end position="200"/>
    </location>
</feature>
<comment type="similarity">
    <text evidence="2 9">Belongs to the G-protein coupled receptor 1 family.</text>
</comment>
<comment type="subcellular location">
    <subcellularLocation>
        <location evidence="1">Membrane</location>
        <topology evidence="1">Multi-pass membrane protein</topology>
    </subcellularLocation>
</comment>
<dbReference type="OrthoDB" id="9046662at2759"/>
<keyword evidence="4 10" id="KW-1133">Transmembrane helix</keyword>
<evidence type="ECO:0000256" key="6">
    <source>
        <dbReference type="ARBA" id="ARBA00023136"/>
    </source>
</evidence>
<dbReference type="Pfam" id="PF00001">
    <property type="entry name" value="7tm_1"/>
    <property type="match status" value="1"/>
</dbReference>
<feature type="transmembrane region" description="Helical" evidence="10">
    <location>
        <begin position="264"/>
        <end position="286"/>
    </location>
</feature>
<evidence type="ECO:0000256" key="8">
    <source>
        <dbReference type="ARBA" id="ARBA00023224"/>
    </source>
</evidence>
<dbReference type="PROSITE" id="PS50262">
    <property type="entry name" value="G_PROTEIN_RECEP_F1_2"/>
    <property type="match status" value="1"/>
</dbReference>
<keyword evidence="3 9" id="KW-0812">Transmembrane</keyword>
<dbReference type="STRING" id="37653.A0A0L8I0W0"/>
<dbReference type="GO" id="GO:0004983">
    <property type="term" value="F:neuropeptide Y receptor activity"/>
    <property type="evidence" value="ECO:0007669"/>
    <property type="project" value="InterPro"/>
</dbReference>
<evidence type="ECO:0000256" key="3">
    <source>
        <dbReference type="ARBA" id="ARBA00022692"/>
    </source>
</evidence>
<dbReference type="PRINTS" id="PR00237">
    <property type="entry name" value="GPCRRHODOPSN"/>
</dbReference>
<dbReference type="PANTHER" id="PTHR24235">
    <property type="entry name" value="NEUROPEPTIDE Y RECEPTOR"/>
    <property type="match status" value="1"/>
</dbReference>
<dbReference type="EMBL" id="KQ416811">
    <property type="protein sequence ID" value="KOF95071.1"/>
    <property type="molecule type" value="Genomic_DNA"/>
</dbReference>
<dbReference type="Gene3D" id="1.20.1070.10">
    <property type="entry name" value="Rhodopsin 7-helix transmembrane proteins"/>
    <property type="match status" value="1"/>
</dbReference>
<keyword evidence="5 9" id="KW-0297">G-protein coupled receptor</keyword>
<dbReference type="AlphaFoldDB" id="A0A0L8I0W0"/>
<dbReference type="InterPro" id="IPR000611">
    <property type="entry name" value="NPY_rcpt"/>
</dbReference>
<organism evidence="12">
    <name type="scientific">Octopus bimaculoides</name>
    <name type="common">California two-spotted octopus</name>
    <dbReference type="NCBI Taxonomy" id="37653"/>
    <lineage>
        <taxon>Eukaryota</taxon>
        <taxon>Metazoa</taxon>
        <taxon>Spiralia</taxon>
        <taxon>Lophotrochozoa</taxon>
        <taxon>Mollusca</taxon>
        <taxon>Cephalopoda</taxon>
        <taxon>Coleoidea</taxon>
        <taxon>Octopodiformes</taxon>
        <taxon>Octopoda</taxon>
        <taxon>Incirrata</taxon>
        <taxon>Octopodidae</taxon>
        <taxon>Octopus</taxon>
    </lineage>
</organism>
<keyword evidence="8 9" id="KW-0807">Transducer</keyword>
<evidence type="ECO:0000256" key="1">
    <source>
        <dbReference type="ARBA" id="ARBA00004141"/>
    </source>
</evidence>
<dbReference type="GO" id="GO:0016020">
    <property type="term" value="C:membrane"/>
    <property type="evidence" value="ECO:0007669"/>
    <property type="project" value="UniProtKB-SubCell"/>
</dbReference>
<proteinExistence type="inferred from homology"/>
<feature type="transmembrane region" description="Helical" evidence="10">
    <location>
        <begin position="225"/>
        <end position="244"/>
    </location>
</feature>
<keyword evidence="6 10" id="KW-0472">Membrane</keyword>
<feature type="transmembrane region" description="Helical" evidence="10">
    <location>
        <begin position="121"/>
        <end position="142"/>
    </location>
</feature>
<feature type="transmembrane region" description="Helical" evidence="10">
    <location>
        <begin position="44"/>
        <end position="68"/>
    </location>
</feature>
<evidence type="ECO:0000313" key="12">
    <source>
        <dbReference type="EMBL" id="KOF95071.1"/>
    </source>
</evidence>
<evidence type="ECO:0000256" key="4">
    <source>
        <dbReference type="ARBA" id="ARBA00022989"/>
    </source>
</evidence>
<feature type="transmembrane region" description="Helical" evidence="10">
    <location>
        <begin position="80"/>
        <end position="101"/>
    </location>
</feature>
<feature type="transmembrane region" description="Helical" evidence="10">
    <location>
        <begin position="7"/>
        <end position="32"/>
    </location>
</feature>
<dbReference type="PRINTS" id="PR01012">
    <property type="entry name" value="NRPEPTIDEYR"/>
</dbReference>
<reference evidence="12" key="1">
    <citation type="submission" date="2015-07" db="EMBL/GenBank/DDBJ databases">
        <title>MeaNS - Measles Nucleotide Surveillance Program.</title>
        <authorList>
            <person name="Tran T."/>
            <person name="Druce J."/>
        </authorList>
    </citation>
    <scope>NUCLEOTIDE SEQUENCE</scope>
    <source>
        <strain evidence="12">UCB-OBI-ISO-001</strain>
        <tissue evidence="12">Gonad</tissue>
    </source>
</reference>
<gene>
    <name evidence="12" type="ORF">OCBIM_22039649mg</name>
</gene>
<dbReference type="PROSITE" id="PS00237">
    <property type="entry name" value="G_PROTEIN_RECEP_F1_1"/>
    <property type="match status" value="1"/>
</dbReference>
<evidence type="ECO:0000259" key="11">
    <source>
        <dbReference type="PROSITE" id="PS50262"/>
    </source>
</evidence>
<dbReference type="PANTHER" id="PTHR24235:SF12">
    <property type="entry name" value="G-PROTEIN COUPLED RECEPTORS FAMILY 1 PROFILE DOMAIN-CONTAINING PROTEIN"/>
    <property type="match status" value="1"/>
</dbReference>
<dbReference type="InterPro" id="IPR017452">
    <property type="entry name" value="GPCR_Rhodpsn_7TM"/>
</dbReference>
<dbReference type="SUPFAM" id="SSF81321">
    <property type="entry name" value="Family A G protein-coupled receptor-like"/>
    <property type="match status" value="1"/>
</dbReference>
<feature type="domain" description="G-protein coupled receptors family 1 profile" evidence="11">
    <location>
        <begin position="23"/>
        <end position="283"/>
    </location>
</feature>
<dbReference type="InterPro" id="IPR000276">
    <property type="entry name" value="GPCR_Rhodpsn"/>
</dbReference>
<accession>A0A0L8I0W0</accession>
<keyword evidence="7 9" id="KW-0675">Receptor</keyword>
<evidence type="ECO:0000256" key="7">
    <source>
        <dbReference type="ARBA" id="ARBA00023170"/>
    </source>
</evidence>
<protein>
    <recommendedName>
        <fullName evidence="11">G-protein coupled receptors family 1 profile domain-containing protein</fullName>
    </recommendedName>
</protein>
<evidence type="ECO:0000256" key="10">
    <source>
        <dbReference type="SAM" id="Phobius"/>
    </source>
</evidence>
<evidence type="ECO:0000256" key="9">
    <source>
        <dbReference type="RuleBase" id="RU000688"/>
    </source>
</evidence>
<name>A0A0L8I0W0_OCTBM</name>
<evidence type="ECO:0000256" key="2">
    <source>
        <dbReference type="ARBA" id="ARBA00010663"/>
    </source>
</evidence>
<evidence type="ECO:0000256" key="5">
    <source>
        <dbReference type="ARBA" id="ARBA00023040"/>
    </source>
</evidence>